<comment type="caution">
    <text evidence="2">The sequence shown here is derived from an EMBL/GenBank/DDBJ whole genome shotgun (WGS) entry which is preliminary data.</text>
</comment>
<feature type="coiled-coil region" evidence="1">
    <location>
        <begin position="58"/>
        <end position="85"/>
    </location>
</feature>
<organism evidence="2 3">
    <name type="scientific">Limosilactobacillus vaginalis</name>
    <dbReference type="NCBI Taxonomy" id="1633"/>
    <lineage>
        <taxon>Bacteria</taxon>
        <taxon>Bacillati</taxon>
        <taxon>Bacillota</taxon>
        <taxon>Bacilli</taxon>
        <taxon>Lactobacillales</taxon>
        <taxon>Lactobacillaceae</taxon>
        <taxon>Limosilactobacillus</taxon>
    </lineage>
</organism>
<evidence type="ECO:0000256" key="1">
    <source>
        <dbReference type="SAM" id="Coils"/>
    </source>
</evidence>
<proteinExistence type="predicted"/>
<protein>
    <submittedName>
        <fullName evidence="2">Uncharacterized protein</fullName>
    </submittedName>
</protein>
<gene>
    <name evidence="2" type="ORF">L2504_04540</name>
</gene>
<name>A0ABT4K783_9LACO</name>
<evidence type="ECO:0000313" key="2">
    <source>
        <dbReference type="EMBL" id="MCZ3781411.1"/>
    </source>
</evidence>
<dbReference type="Proteomes" id="UP001527392">
    <property type="component" value="Unassembled WGS sequence"/>
</dbReference>
<keyword evidence="3" id="KW-1185">Reference proteome</keyword>
<reference evidence="2 3" key="1">
    <citation type="submission" date="2022-01" db="EMBL/GenBank/DDBJ databases">
        <title>VMRC isolate genome collection.</title>
        <authorList>
            <person name="France M."/>
            <person name="Rutt L."/>
            <person name="Humphrys M."/>
            <person name="Ravel J."/>
        </authorList>
    </citation>
    <scope>NUCLEOTIDE SEQUENCE [LARGE SCALE GENOMIC DNA]</scope>
    <source>
        <strain evidence="2 3">C0030B4</strain>
    </source>
</reference>
<dbReference type="EMBL" id="JAKHMS010000007">
    <property type="protein sequence ID" value="MCZ3781411.1"/>
    <property type="molecule type" value="Genomic_DNA"/>
</dbReference>
<evidence type="ECO:0000313" key="3">
    <source>
        <dbReference type="Proteomes" id="UP001527392"/>
    </source>
</evidence>
<sequence length="236" mass="27030">MAKCIVCGKALGLFSSKIKTKDDDYICMEDAQHYFGSDEQAAFHLSRALRTMTSEQILKEVKSYIDEEKKQQQEYEEKLNSYRIMDLPSVAQKVSAINLKKNEYAYYAYNHNIVWLEERSRTSRINYGGLTGRIHIAKGLNYRLGSIKTDIQHETYLKQIFNGLLLLTNKRIILLNNEGAKAYPFTRLLKAIPYTDGVVLCSESGKKVILEGFNDANPFNIVLDRLLTEDDVLPSK</sequence>
<accession>A0ABT4K783</accession>
<keyword evidence="1" id="KW-0175">Coiled coil</keyword>
<dbReference type="RefSeq" id="WP_269257313.1">
    <property type="nucleotide sequence ID" value="NZ_JAKHMK010000006.1"/>
</dbReference>